<evidence type="ECO:0000313" key="1">
    <source>
        <dbReference type="EMBL" id="SFB61269.1"/>
    </source>
</evidence>
<dbReference type="AlphaFoldDB" id="A0A1I1CF43"/>
<organism evidence="1 2">
    <name type="scientific">Algoriphagus aquimarinus</name>
    <dbReference type="NCBI Taxonomy" id="237018"/>
    <lineage>
        <taxon>Bacteria</taxon>
        <taxon>Pseudomonadati</taxon>
        <taxon>Bacteroidota</taxon>
        <taxon>Cytophagia</taxon>
        <taxon>Cytophagales</taxon>
        <taxon>Cyclobacteriaceae</taxon>
        <taxon>Algoriphagus</taxon>
    </lineage>
</organism>
<name>A0A1I1CF43_9BACT</name>
<dbReference type="Pfam" id="PF08888">
    <property type="entry name" value="HopJ"/>
    <property type="match status" value="1"/>
</dbReference>
<dbReference type="Gene3D" id="3.20.160.10">
    <property type="entry name" value="vpa0580 domain like"/>
    <property type="match status" value="1"/>
</dbReference>
<dbReference type="RefSeq" id="WP_092902016.1">
    <property type="nucleotide sequence ID" value="NZ_FOKK01000033.1"/>
</dbReference>
<dbReference type="InterPro" id="IPR014984">
    <property type="entry name" value="HopJ"/>
</dbReference>
<protein>
    <submittedName>
        <fullName evidence="1">HopJ type III effector protein</fullName>
    </submittedName>
</protein>
<dbReference type="InterPro" id="IPR038604">
    <property type="entry name" value="HopJ_sf"/>
</dbReference>
<gene>
    <name evidence="1" type="ORF">SAMN04489723_13310</name>
</gene>
<reference evidence="1 2" key="1">
    <citation type="submission" date="2016-10" db="EMBL/GenBank/DDBJ databases">
        <authorList>
            <person name="de Groot N.N."/>
        </authorList>
    </citation>
    <scope>NUCLEOTIDE SEQUENCE [LARGE SCALE GENOMIC DNA]</scope>
    <source>
        <strain evidence="1 2">DSM 23399</strain>
    </source>
</reference>
<dbReference type="Proteomes" id="UP000198790">
    <property type="component" value="Unassembled WGS sequence"/>
</dbReference>
<keyword evidence="2" id="KW-1185">Reference proteome</keyword>
<proteinExistence type="predicted"/>
<dbReference type="OrthoDB" id="9790826at2"/>
<dbReference type="EMBL" id="FOKK01000033">
    <property type="protein sequence ID" value="SFB61269.1"/>
    <property type="molecule type" value="Genomic_DNA"/>
</dbReference>
<evidence type="ECO:0000313" key="2">
    <source>
        <dbReference type="Proteomes" id="UP000198790"/>
    </source>
</evidence>
<sequence length="111" mass="12628">MNLLEQITRSPETIDFTDVIGYIDANFNFTPIRFTNGDTVNEAGQNNGSCKIFSFAKTQNLTQDQTLALFGDYYRTDVLGNAEGTDHQNIRNFMQFGWDRVKFEGKALESK</sequence>
<accession>A0A1I1CF43</accession>